<dbReference type="AlphaFoldDB" id="A0A5K7SGN1"/>
<sequence>MTFGLLWIFCACNVSTTQDKKTVLSNNDTIKGLTIKDGSVKIDTFVILTHQNLDPLLAVIEKTDLKTYRQVSDIPAFLVDFLKIVTKDSFSIANPNEDWQVGCDVSDGLPSRQLIYFGLADNIALLTYLTGGIGESEHILIFKFSSEKITDFWCGNVMADLTNKEEILKYIKENRAKKWGLGTNIIYL</sequence>
<reference evidence="1" key="1">
    <citation type="journal article" date="2020" name="Int. J. Syst. Evol. Microbiol.">
        <title>Aquipluma nitroreducens gen. nov. sp. nov., a novel facultatively anaerobic bacterium isolated from a freshwater lake.</title>
        <authorList>
            <person name="Watanabe M."/>
            <person name="Kojima H."/>
            <person name="Fukui M."/>
        </authorList>
    </citation>
    <scope>NUCLEOTIDE SEQUENCE</scope>
    <source>
        <strain evidence="1">MeG22</strain>
    </source>
</reference>
<accession>A0A5K7SGN1</accession>
<dbReference type="Proteomes" id="UP001193389">
    <property type="component" value="Chromosome"/>
</dbReference>
<evidence type="ECO:0000313" key="2">
    <source>
        <dbReference type="Proteomes" id="UP001193389"/>
    </source>
</evidence>
<keyword evidence="2" id="KW-1185">Reference proteome</keyword>
<name>A0A5K7SGN1_9BACT</name>
<protein>
    <submittedName>
        <fullName evidence="1">Uncharacterized protein</fullName>
    </submittedName>
</protein>
<organism evidence="1 2">
    <name type="scientific">Aquipluma nitroreducens</name>
    <dbReference type="NCBI Taxonomy" id="2010828"/>
    <lineage>
        <taxon>Bacteria</taxon>
        <taxon>Pseudomonadati</taxon>
        <taxon>Bacteroidota</taxon>
        <taxon>Bacteroidia</taxon>
        <taxon>Marinilabiliales</taxon>
        <taxon>Prolixibacteraceae</taxon>
        <taxon>Aquipluma</taxon>
    </lineage>
</organism>
<dbReference type="KEGG" id="anf:AQPE_4850"/>
<dbReference type="EMBL" id="AP018694">
    <property type="protein sequence ID" value="BBE20656.1"/>
    <property type="molecule type" value="Genomic_DNA"/>
</dbReference>
<proteinExistence type="predicted"/>
<gene>
    <name evidence="1" type="ORF">AQPE_4850</name>
</gene>
<evidence type="ECO:0000313" key="1">
    <source>
        <dbReference type="EMBL" id="BBE20656.1"/>
    </source>
</evidence>